<evidence type="ECO:0000313" key="2">
    <source>
        <dbReference type="EMBL" id="PKC50924.1"/>
    </source>
</evidence>
<evidence type="ECO:0000256" key="1">
    <source>
        <dbReference type="SAM" id="MobiDB-lite"/>
    </source>
</evidence>
<organism evidence="2 3">
    <name type="scientific">Rhizophagus irregularis</name>
    <dbReference type="NCBI Taxonomy" id="588596"/>
    <lineage>
        <taxon>Eukaryota</taxon>
        <taxon>Fungi</taxon>
        <taxon>Fungi incertae sedis</taxon>
        <taxon>Mucoromycota</taxon>
        <taxon>Glomeromycotina</taxon>
        <taxon>Glomeromycetes</taxon>
        <taxon>Glomerales</taxon>
        <taxon>Glomeraceae</taxon>
        <taxon>Rhizophagus</taxon>
    </lineage>
</organism>
<proteinExistence type="predicted"/>
<feature type="region of interest" description="Disordered" evidence="1">
    <location>
        <begin position="75"/>
        <end position="94"/>
    </location>
</feature>
<reference evidence="2 3" key="1">
    <citation type="submission" date="2017-10" db="EMBL/GenBank/DDBJ databases">
        <title>Extensive intraspecific genome diversity in a model arbuscular mycorrhizal fungus.</title>
        <authorList>
            <person name="Chen E.C.H."/>
            <person name="Morin E."/>
            <person name="Baudet D."/>
            <person name="Noel J."/>
            <person name="Ndikumana S."/>
            <person name="Charron P."/>
            <person name="St-Onge C."/>
            <person name="Giorgi J."/>
            <person name="Grigoriev I.V."/>
            <person name="Roux C."/>
            <person name="Martin F.M."/>
            <person name="Corradi N."/>
        </authorList>
    </citation>
    <scope>NUCLEOTIDE SEQUENCE [LARGE SCALE GENOMIC DNA]</scope>
    <source>
        <strain evidence="2 3">A1</strain>
    </source>
</reference>
<dbReference type="Proteomes" id="UP000232688">
    <property type="component" value="Unassembled WGS sequence"/>
</dbReference>
<sequence>MDDDPDSPYTIESILQKVFTEEKLKNKDNIKFGVTVAWMFLDPTYDQIEISSLKTLKIEPLWLRLPVIKRSLPTESNDHSTVHTWGTTGMTSSL</sequence>
<comment type="caution">
    <text evidence="2">The sequence shown here is derived from an EMBL/GenBank/DDBJ whole genome shotgun (WGS) entry which is preliminary data.</text>
</comment>
<dbReference type="VEuPathDB" id="FungiDB:RhiirA1_485004"/>
<dbReference type="AlphaFoldDB" id="A0A2N0QIP6"/>
<dbReference type="EMBL" id="LLXH01008742">
    <property type="protein sequence ID" value="PKC50924.1"/>
    <property type="molecule type" value="Genomic_DNA"/>
</dbReference>
<evidence type="ECO:0000313" key="3">
    <source>
        <dbReference type="Proteomes" id="UP000232688"/>
    </source>
</evidence>
<reference evidence="2 3" key="2">
    <citation type="submission" date="2017-10" db="EMBL/GenBank/DDBJ databases">
        <title>Genome analyses suggest a sexual origin of heterokaryosis in a supposedly ancient asexual fungus.</title>
        <authorList>
            <person name="Corradi N."/>
            <person name="Sedzielewska K."/>
            <person name="Noel J."/>
            <person name="Charron P."/>
            <person name="Farinelli L."/>
            <person name="Marton T."/>
            <person name="Kruger M."/>
            <person name="Pelin A."/>
            <person name="Brachmann A."/>
            <person name="Corradi N."/>
        </authorList>
    </citation>
    <scope>NUCLEOTIDE SEQUENCE [LARGE SCALE GENOMIC DNA]</scope>
    <source>
        <strain evidence="2 3">A1</strain>
    </source>
</reference>
<feature type="compositionally biased region" description="Polar residues" evidence="1">
    <location>
        <begin position="82"/>
        <end position="94"/>
    </location>
</feature>
<name>A0A2N0QIP6_9GLOM</name>
<protein>
    <submittedName>
        <fullName evidence="2">Uncharacterized protein</fullName>
    </submittedName>
</protein>
<accession>A0A2N0QIP6</accession>
<gene>
    <name evidence="2" type="ORF">RhiirA1_485004</name>
</gene>